<dbReference type="HOGENOM" id="CLU_3041033_0_0_12"/>
<dbReference type="KEGG" id="bpw:WESB_1498"/>
<evidence type="ECO:0000313" key="3">
    <source>
        <dbReference type="Proteomes" id="UP000003759"/>
    </source>
</evidence>
<evidence type="ECO:0000259" key="1">
    <source>
        <dbReference type="Pfam" id="PF13186"/>
    </source>
</evidence>
<gene>
    <name evidence="2" type="ORF">WESB_1498</name>
</gene>
<dbReference type="CDD" id="cd21109">
    <property type="entry name" value="SPASM"/>
    <property type="match status" value="1"/>
</dbReference>
<dbReference type="Gene3D" id="3.20.20.70">
    <property type="entry name" value="Aldolase class I"/>
    <property type="match status" value="1"/>
</dbReference>
<dbReference type="Proteomes" id="UP000003759">
    <property type="component" value="Chromosome"/>
</dbReference>
<name>K0JKX7_BRAPL</name>
<dbReference type="InterPro" id="IPR013785">
    <property type="entry name" value="Aldolase_TIM"/>
</dbReference>
<sequence length="54" mass="6463">MILCCHDYYGKYVMGNIMKDSIVNIYNSYRDLRVRLLKDNIADLDICKKCLERE</sequence>
<reference evidence="2 3" key="1">
    <citation type="journal article" date="2012" name="BMC Genomics">
        <title>Comparative genomics of Brachyspira pilosicoli strains: genome rearrangements, reductions and correlation of genetic compliment with phenotypic diversity.</title>
        <authorList>
            <person name="Mappley L.J."/>
            <person name="Black M.L."/>
            <person name="Abuoun M."/>
            <person name="Darby A.C."/>
            <person name="Woodward M.J."/>
            <person name="Parkhill J."/>
            <person name="Turner A.K."/>
            <person name="Bellgard M.I."/>
            <person name="La T."/>
            <person name="Phillips N.D."/>
            <person name="La Ragione R.M."/>
            <person name="Hampson D.J."/>
        </authorList>
    </citation>
    <scope>NUCLEOTIDE SEQUENCE [LARGE SCALE GENOMIC DNA]</scope>
    <source>
        <strain evidence="2">WesB</strain>
    </source>
</reference>
<dbReference type="EMBL" id="HE793032">
    <property type="protein sequence ID" value="CCG56965.1"/>
    <property type="molecule type" value="Genomic_DNA"/>
</dbReference>
<dbReference type="Pfam" id="PF13186">
    <property type="entry name" value="SPASM"/>
    <property type="match status" value="1"/>
</dbReference>
<feature type="domain" description="4Fe4S-binding SPASM" evidence="1">
    <location>
        <begin position="2"/>
        <end position="50"/>
    </location>
</feature>
<evidence type="ECO:0000313" key="2">
    <source>
        <dbReference type="EMBL" id="CCG56965.1"/>
    </source>
</evidence>
<dbReference type="PATRIC" id="fig|1161918.5.peg.808"/>
<dbReference type="InterPro" id="IPR023885">
    <property type="entry name" value="4Fe4S-binding_SPASM_dom"/>
</dbReference>
<dbReference type="AlphaFoldDB" id="K0JKX7"/>
<dbReference type="RefSeq" id="WP_014933236.1">
    <property type="nucleotide sequence ID" value="NC_018604.1"/>
</dbReference>
<protein>
    <submittedName>
        <fullName evidence="2">Radical SAM superfamily</fullName>
    </submittedName>
</protein>
<organism evidence="2 3">
    <name type="scientific">Brachyspira pilosicoli WesB</name>
    <dbReference type="NCBI Taxonomy" id="1161918"/>
    <lineage>
        <taxon>Bacteria</taxon>
        <taxon>Pseudomonadati</taxon>
        <taxon>Spirochaetota</taxon>
        <taxon>Spirochaetia</taxon>
        <taxon>Brachyspirales</taxon>
        <taxon>Brachyspiraceae</taxon>
        <taxon>Brachyspira</taxon>
    </lineage>
</organism>
<accession>K0JKX7</accession>
<proteinExistence type="predicted"/>